<accession>A0AA39QNB0</accession>
<dbReference type="Gene3D" id="3.40.50.1460">
    <property type="match status" value="1"/>
</dbReference>
<dbReference type="AlphaFoldDB" id="A0AA39QNB0"/>
<sequence>MPAKLPRAPTAAYSCATAEPAYKHYLPVLEELFTLHEFSLDYNPALKMVAFAPVEKSVVPPFGIAFYPSHPFDHCRFWAVLIGNNEHYFGIVEVLCPIDRHPSDADEVAVPDISDREFNCIINEVSRVKGHRTTAILDCCCSSSISREVPGPGARTSTRELTSDATVQATLIAGDHTMMGYPGYRPQSILAKDWSWNMDCRVLIAACKAHQFAYEEEVKMKMER</sequence>
<dbReference type="Proteomes" id="UP001175228">
    <property type="component" value="Unassembled WGS sequence"/>
</dbReference>
<proteinExistence type="predicted"/>
<evidence type="ECO:0000313" key="1">
    <source>
        <dbReference type="EMBL" id="KAK0505449.1"/>
    </source>
</evidence>
<keyword evidence="2" id="KW-1185">Reference proteome</keyword>
<name>A0AA39QNB0_9AGAR</name>
<gene>
    <name evidence="1" type="ORF">EDD18DRAFT_1326539</name>
</gene>
<protein>
    <submittedName>
        <fullName evidence="1">Uncharacterized protein</fullName>
    </submittedName>
</protein>
<evidence type="ECO:0000313" key="2">
    <source>
        <dbReference type="Proteomes" id="UP001175228"/>
    </source>
</evidence>
<organism evidence="1 2">
    <name type="scientific">Armillaria luteobubalina</name>
    <dbReference type="NCBI Taxonomy" id="153913"/>
    <lineage>
        <taxon>Eukaryota</taxon>
        <taxon>Fungi</taxon>
        <taxon>Dikarya</taxon>
        <taxon>Basidiomycota</taxon>
        <taxon>Agaricomycotina</taxon>
        <taxon>Agaricomycetes</taxon>
        <taxon>Agaricomycetidae</taxon>
        <taxon>Agaricales</taxon>
        <taxon>Marasmiineae</taxon>
        <taxon>Physalacriaceae</taxon>
        <taxon>Armillaria</taxon>
    </lineage>
</organism>
<comment type="caution">
    <text evidence="1">The sequence shown here is derived from an EMBL/GenBank/DDBJ whole genome shotgun (WGS) entry which is preliminary data.</text>
</comment>
<reference evidence="1" key="1">
    <citation type="submission" date="2023-06" db="EMBL/GenBank/DDBJ databases">
        <authorList>
            <consortium name="Lawrence Berkeley National Laboratory"/>
            <person name="Ahrendt S."/>
            <person name="Sahu N."/>
            <person name="Indic B."/>
            <person name="Wong-Bajracharya J."/>
            <person name="Merenyi Z."/>
            <person name="Ke H.-M."/>
            <person name="Monk M."/>
            <person name="Kocsube S."/>
            <person name="Drula E."/>
            <person name="Lipzen A."/>
            <person name="Balint B."/>
            <person name="Henrissat B."/>
            <person name="Andreopoulos B."/>
            <person name="Martin F.M."/>
            <person name="Harder C.B."/>
            <person name="Rigling D."/>
            <person name="Ford K.L."/>
            <person name="Foster G.D."/>
            <person name="Pangilinan J."/>
            <person name="Papanicolaou A."/>
            <person name="Barry K."/>
            <person name="LaButti K."/>
            <person name="Viragh M."/>
            <person name="Koriabine M."/>
            <person name="Yan M."/>
            <person name="Riley R."/>
            <person name="Champramary S."/>
            <person name="Plett K.L."/>
            <person name="Tsai I.J."/>
            <person name="Slot J."/>
            <person name="Sipos G."/>
            <person name="Plett J."/>
            <person name="Nagy L.G."/>
            <person name="Grigoriev I.V."/>
        </authorList>
    </citation>
    <scope>NUCLEOTIDE SEQUENCE</scope>
    <source>
        <strain evidence="1">HWK02</strain>
    </source>
</reference>
<dbReference type="EMBL" id="JAUEPU010000002">
    <property type="protein sequence ID" value="KAK0505449.1"/>
    <property type="molecule type" value="Genomic_DNA"/>
</dbReference>